<comment type="similarity">
    <text evidence="1">Belongs to the universal stress protein A family.</text>
</comment>
<name>A0A1G6W4Z6_9PROT</name>
<dbReference type="SUPFAM" id="SSF52402">
    <property type="entry name" value="Adenine nucleotide alpha hydrolases-like"/>
    <property type="match status" value="1"/>
</dbReference>
<dbReference type="RefSeq" id="WP_092780345.1">
    <property type="nucleotide sequence ID" value="NZ_FNAP01000001.1"/>
</dbReference>
<keyword evidence="4" id="KW-1185">Reference proteome</keyword>
<reference evidence="3 4" key="1">
    <citation type="submission" date="2016-10" db="EMBL/GenBank/DDBJ databases">
        <authorList>
            <person name="de Groot N.N."/>
        </authorList>
    </citation>
    <scope>NUCLEOTIDE SEQUENCE [LARGE SCALE GENOMIC DNA]</scope>
    <source>
        <strain evidence="3 4">ATCC 700224</strain>
    </source>
</reference>
<dbReference type="Gene3D" id="3.40.50.620">
    <property type="entry name" value="HUPs"/>
    <property type="match status" value="1"/>
</dbReference>
<dbReference type="EMBL" id="FNAP01000001">
    <property type="protein sequence ID" value="SDD60911.1"/>
    <property type="molecule type" value="Genomic_DNA"/>
</dbReference>
<dbReference type="AlphaFoldDB" id="A0A1G6W4Z6"/>
<sequence length="147" mass="15768">MFSTILVPVDGSNQSLLAVDFAVDLSNRFGNAKLLLLSVYRHHSPMEGSLSMVRPLHPATPDEALRDYAKNLVASARAHALERGTVEVEAFAKRGQPARAIIDFAKEHTCDVIVMGARGSGDVESFLLGSVSHKVSGLSPVTCILVK</sequence>
<feature type="domain" description="UspA" evidence="2">
    <location>
        <begin position="1"/>
        <end position="147"/>
    </location>
</feature>
<organism evidence="3 4">
    <name type="scientific">Rhodospira trueperi</name>
    <dbReference type="NCBI Taxonomy" id="69960"/>
    <lineage>
        <taxon>Bacteria</taxon>
        <taxon>Pseudomonadati</taxon>
        <taxon>Pseudomonadota</taxon>
        <taxon>Alphaproteobacteria</taxon>
        <taxon>Rhodospirillales</taxon>
        <taxon>Rhodospirillaceae</taxon>
        <taxon>Rhodospira</taxon>
    </lineage>
</organism>
<evidence type="ECO:0000313" key="3">
    <source>
        <dbReference type="EMBL" id="SDD60911.1"/>
    </source>
</evidence>
<dbReference type="OrthoDB" id="5564966at2"/>
<evidence type="ECO:0000259" key="2">
    <source>
        <dbReference type="Pfam" id="PF00582"/>
    </source>
</evidence>
<dbReference type="PANTHER" id="PTHR46268">
    <property type="entry name" value="STRESS RESPONSE PROTEIN NHAX"/>
    <property type="match status" value="1"/>
</dbReference>
<dbReference type="InterPro" id="IPR014729">
    <property type="entry name" value="Rossmann-like_a/b/a_fold"/>
</dbReference>
<dbReference type="CDD" id="cd00293">
    <property type="entry name" value="USP-like"/>
    <property type="match status" value="1"/>
</dbReference>
<dbReference type="PRINTS" id="PR01438">
    <property type="entry name" value="UNVRSLSTRESS"/>
</dbReference>
<evidence type="ECO:0000313" key="4">
    <source>
        <dbReference type="Proteomes" id="UP000199412"/>
    </source>
</evidence>
<evidence type="ECO:0000256" key="1">
    <source>
        <dbReference type="ARBA" id="ARBA00008791"/>
    </source>
</evidence>
<dbReference type="Pfam" id="PF00582">
    <property type="entry name" value="Usp"/>
    <property type="match status" value="1"/>
</dbReference>
<dbReference type="PANTHER" id="PTHR46268:SF6">
    <property type="entry name" value="UNIVERSAL STRESS PROTEIN UP12"/>
    <property type="match status" value="1"/>
</dbReference>
<dbReference type="InterPro" id="IPR006015">
    <property type="entry name" value="Universal_stress_UspA"/>
</dbReference>
<accession>A0A1G6W4Z6</accession>
<gene>
    <name evidence="3" type="ORF">SAMN05421720_10131</name>
</gene>
<dbReference type="STRING" id="69960.SAMN05421720_10131"/>
<proteinExistence type="inferred from homology"/>
<dbReference type="InterPro" id="IPR006016">
    <property type="entry name" value="UspA"/>
</dbReference>
<protein>
    <submittedName>
        <fullName evidence="3">Nucleotide-binding universal stress protein, UspA family</fullName>
    </submittedName>
</protein>
<dbReference type="Proteomes" id="UP000199412">
    <property type="component" value="Unassembled WGS sequence"/>
</dbReference>